<evidence type="ECO:0000313" key="2">
    <source>
        <dbReference type="EMBL" id="EPQ53943.1"/>
    </source>
</evidence>
<evidence type="ECO:0008006" key="4">
    <source>
        <dbReference type="Google" id="ProtNLM"/>
    </source>
</evidence>
<sequence length="446" mass="47948">MQLLLGLLFATVLPVFSAPTYRRAATGLNILTKPTGSNADPNSFESQFGCTPDQVTAINNGVNDALSMTQAAITALSNPQVTKDPKFMYSQFLGTAAPADVLSKQVQPLSGKFSQAPALITTMNGVPDTDVTFICGPQKVQPDSKQPAVASTRNKGVTTVSPTDPIQLDANLIILRPQYFAASSLAAAKAALNSPDPKVMGALGSVQGMTLVHEVQHSIPIVGGARLRDLKAVDPRTKKEVRMYNLRQCTQVLSPAQKASNAQNIAWFPGPFQYVSRPIQRKDSPTPQIHLGTCMGDPQEESVLAASEQAEICTGEDTSQDVSGEDDVKNSFFLTGLRTYRELRAQGTHDASPLSGILFGGDQLHQWGTKEAAPTSKGVGWQQRTAIFLATQLSFQKHFMSGSLEIPASMKSCSISHQRYDERAGVRIDSRTAEVTKGNHSSMTRS</sequence>
<dbReference type="Proteomes" id="UP000030669">
    <property type="component" value="Unassembled WGS sequence"/>
</dbReference>
<keyword evidence="1" id="KW-0732">Signal</keyword>
<dbReference type="SUPFAM" id="SSF55486">
    <property type="entry name" value="Metalloproteases ('zincins'), catalytic domain"/>
    <property type="match status" value="1"/>
</dbReference>
<reference evidence="2 3" key="1">
    <citation type="journal article" date="2012" name="Science">
        <title>The Paleozoic origin of enzymatic lignin decomposition reconstructed from 31 fungal genomes.</title>
        <authorList>
            <person name="Floudas D."/>
            <person name="Binder M."/>
            <person name="Riley R."/>
            <person name="Barry K."/>
            <person name="Blanchette R.A."/>
            <person name="Henrissat B."/>
            <person name="Martinez A.T."/>
            <person name="Otillar R."/>
            <person name="Spatafora J.W."/>
            <person name="Yadav J.S."/>
            <person name="Aerts A."/>
            <person name="Benoit I."/>
            <person name="Boyd A."/>
            <person name="Carlson A."/>
            <person name="Copeland A."/>
            <person name="Coutinho P.M."/>
            <person name="de Vries R.P."/>
            <person name="Ferreira P."/>
            <person name="Findley K."/>
            <person name="Foster B."/>
            <person name="Gaskell J."/>
            <person name="Glotzer D."/>
            <person name="Gorecki P."/>
            <person name="Heitman J."/>
            <person name="Hesse C."/>
            <person name="Hori C."/>
            <person name="Igarashi K."/>
            <person name="Jurgens J.A."/>
            <person name="Kallen N."/>
            <person name="Kersten P."/>
            <person name="Kohler A."/>
            <person name="Kuees U."/>
            <person name="Kumar T.K.A."/>
            <person name="Kuo A."/>
            <person name="LaButti K."/>
            <person name="Larrondo L.F."/>
            <person name="Lindquist E."/>
            <person name="Ling A."/>
            <person name="Lombard V."/>
            <person name="Lucas S."/>
            <person name="Lundell T."/>
            <person name="Martin R."/>
            <person name="McLaughlin D.J."/>
            <person name="Morgenstern I."/>
            <person name="Morin E."/>
            <person name="Murat C."/>
            <person name="Nagy L.G."/>
            <person name="Nolan M."/>
            <person name="Ohm R.A."/>
            <person name="Patyshakuliyeva A."/>
            <person name="Rokas A."/>
            <person name="Ruiz-Duenas F.J."/>
            <person name="Sabat G."/>
            <person name="Salamov A."/>
            <person name="Samejima M."/>
            <person name="Schmutz J."/>
            <person name="Slot J.C."/>
            <person name="St John F."/>
            <person name="Stenlid J."/>
            <person name="Sun H."/>
            <person name="Sun S."/>
            <person name="Syed K."/>
            <person name="Tsang A."/>
            <person name="Wiebenga A."/>
            <person name="Young D."/>
            <person name="Pisabarro A."/>
            <person name="Eastwood D.C."/>
            <person name="Martin F."/>
            <person name="Cullen D."/>
            <person name="Grigoriev I.V."/>
            <person name="Hibbett D.S."/>
        </authorList>
    </citation>
    <scope>NUCLEOTIDE SEQUENCE [LARGE SCALE GENOMIC DNA]</scope>
    <source>
        <strain evidence="2 3">ATCC 11539</strain>
    </source>
</reference>
<evidence type="ECO:0000313" key="3">
    <source>
        <dbReference type="Proteomes" id="UP000030669"/>
    </source>
</evidence>
<gene>
    <name evidence="2" type="ORF">GLOTRDRAFT_94357</name>
</gene>
<proteinExistence type="predicted"/>
<dbReference type="RefSeq" id="XP_007867314.1">
    <property type="nucleotide sequence ID" value="XM_007869123.1"/>
</dbReference>
<dbReference type="EMBL" id="KB469304">
    <property type="protein sequence ID" value="EPQ53943.1"/>
    <property type="molecule type" value="Genomic_DNA"/>
</dbReference>
<dbReference type="KEGG" id="gtr:GLOTRDRAFT_94357"/>
<dbReference type="HOGENOM" id="CLU_614010_0_0_1"/>
<dbReference type="InterPro" id="IPR024079">
    <property type="entry name" value="MetalloPept_cat_dom_sf"/>
</dbReference>
<keyword evidence="3" id="KW-1185">Reference proteome</keyword>
<protein>
    <recommendedName>
        <fullName evidence="4">Lysine-specific metallo-endopeptidase domain-containing protein</fullName>
    </recommendedName>
</protein>
<organism evidence="2 3">
    <name type="scientific">Gloeophyllum trabeum (strain ATCC 11539 / FP-39264 / Madison 617)</name>
    <name type="common">Brown rot fungus</name>
    <dbReference type="NCBI Taxonomy" id="670483"/>
    <lineage>
        <taxon>Eukaryota</taxon>
        <taxon>Fungi</taxon>
        <taxon>Dikarya</taxon>
        <taxon>Basidiomycota</taxon>
        <taxon>Agaricomycotina</taxon>
        <taxon>Agaricomycetes</taxon>
        <taxon>Gloeophyllales</taxon>
        <taxon>Gloeophyllaceae</taxon>
        <taxon>Gloeophyllum</taxon>
    </lineage>
</organism>
<feature type="signal peptide" evidence="1">
    <location>
        <begin position="1"/>
        <end position="17"/>
    </location>
</feature>
<dbReference type="Gene3D" id="3.40.390.10">
    <property type="entry name" value="Collagenase (Catalytic Domain)"/>
    <property type="match status" value="1"/>
</dbReference>
<dbReference type="GeneID" id="19309597"/>
<dbReference type="OrthoDB" id="3052853at2759"/>
<evidence type="ECO:0000256" key="1">
    <source>
        <dbReference type="SAM" id="SignalP"/>
    </source>
</evidence>
<feature type="chain" id="PRO_5004543817" description="Lysine-specific metallo-endopeptidase domain-containing protein" evidence="1">
    <location>
        <begin position="18"/>
        <end position="446"/>
    </location>
</feature>
<dbReference type="GO" id="GO:0008237">
    <property type="term" value="F:metallopeptidase activity"/>
    <property type="evidence" value="ECO:0007669"/>
    <property type="project" value="InterPro"/>
</dbReference>
<accession>S7Q378</accession>
<name>S7Q378_GLOTA</name>
<dbReference type="AlphaFoldDB" id="S7Q378"/>